<proteinExistence type="predicted"/>
<organism evidence="1 2">
    <name type="scientific">Pangasianodon gigas</name>
    <name type="common">Mekong giant catfish</name>
    <name type="synonym">Pangasius gigas</name>
    <dbReference type="NCBI Taxonomy" id="30993"/>
    <lineage>
        <taxon>Eukaryota</taxon>
        <taxon>Metazoa</taxon>
        <taxon>Chordata</taxon>
        <taxon>Craniata</taxon>
        <taxon>Vertebrata</taxon>
        <taxon>Euteleostomi</taxon>
        <taxon>Actinopterygii</taxon>
        <taxon>Neopterygii</taxon>
        <taxon>Teleostei</taxon>
        <taxon>Ostariophysi</taxon>
        <taxon>Siluriformes</taxon>
        <taxon>Pangasiidae</taxon>
        <taxon>Pangasianodon</taxon>
    </lineage>
</organism>
<name>A0ACC5W8V0_PANGG</name>
<reference evidence="1 2" key="1">
    <citation type="journal article" date="2022" name="bioRxiv">
        <title>An ancient truncated duplication of the anti-Mullerian hormone receptor type 2 gene is a potential conserved master sex determinant in the Pangasiidae catfish family.</title>
        <authorList>
            <person name="Wen M."/>
            <person name="Pan Q."/>
            <person name="Jouanno E."/>
            <person name="Montfort J."/>
            <person name="Zahm M."/>
            <person name="Cabau C."/>
            <person name="Klopp C."/>
            <person name="Iampietro C."/>
            <person name="Roques C."/>
            <person name="Bouchez O."/>
            <person name="Castinel A."/>
            <person name="Donnadieu C."/>
            <person name="Parrinello H."/>
            <person name="Poncet C."/>
            <person name="Belmonte E."/>
            <person name="Gautier V."/>
            <person name="Avarre J.-C."/>
            <person name="Dugue R."/>
            <person name="Gustiano R."/>
            <person name="Ha T.T.T."/>
            <person name="Campet M."/>
            <person name="Sriphairoj K."/>
            <person name="Ribolli J."/>
            <person name="de Almeida F.L."/>
            <person name="Desvignes T."/>
            <person name="Postlethwait J.H."/>
            <person name="Bucao C.F."/>
            <person name="Robinson-Rechavi M."/>
            <person name="Bobe J."/>
            <person name="Herpin A."/>
            <person name="Guiguen Y."/>
        </authorList>
    </citation>
    <scope>NUCLEOTIDE SEQUENCE [LARGE SCALE GENOMIC DNA]</scope>
    <source>
        <strain evidence="1">YG-Dec2019</strain>
    </source>
</reference>
<dbReference type="Proteomes" id="UP000829447">
    <property type="component" value="Linkage Group LG2"/>
</dbReference>
<dbReference type="EMBL" id="CM040455">
    <property type="protein sequence ID" value="MCI4375497.1"/>
    <property type="molecule type" value="Genomic_DNA"/>
</dbReference>
<accession>A0ACC5W8V0</accession>
<sequence length="83" mass="9839">MCFFQDKGSKLGTSTAVWKEKRRRQQTGADWKENIHLFSSRFFSSTLIMRTRKDGSVRCVAQYCHYAKMEMREWMVGHKQTAL</sequence>
<evidence type="ECO:0000313" key="2">
    <source>
        <dbReference type="Proteomes" id="UP000829447"/>
    </source>
</evidence>
<gene>
    <name evidence="1" type="ORF">PGIGA_G00110140</name>
</gene>
<keyword evidence="2" id="KW-1185">Reference proteome</keyword>
<evidence type="ECO:0000313" key="1">
    <source>
        <dbReference type="EMBL" id="MCI4375497.1"/>
    </source>
</evidence>
<protein>
    <submittedName>
        <fullName evidence="1">Uncharacterized protein</fullName>
    </submittedName>
</protein>
<comment type="caution">
    <text evidence="1">The sequence shown here is derived from an EMBL/GenBank/DDBJ whole genome shotgun (WGS) entry which is preliminary data.</text>
</comment>